<keyword evidence="2" id="KW-0732">Signal</keyword>
<dbReference type="EMBL" id="JBHUHT010000009">
    <property type="protein sequence ID" value="MFD2095813.1"/>
    <property type="molecule type" value="Genomic_DNA"/>
</dbReference>
<reference evidence="4" key="1">
    <citation type="journal article" date="2019" name="Int. J. Syst. Evol. Microbiol.">
        <title>The Global Catalogue of Microorganisms (GCM) 10K type strain sequencing project: providing services to taxonomists for standard genome sequencing and annotation.</title>
        <authorList>
            <consortium name="The Broad Institute Genomics Platform"/>
            <consortium name="The Broad Institute Genome Sequencing Center for Infectious Disease"/>
            <person name="Wu L."/>
            <person name="Ma J."/>
        </authorList>
    </citation>
    <scope>NUCLEOTIDE SEQUENCE [LARGE SCALE GENOMIC DNA]</scope>
    <source>
        <strain evidence="4">CGMCC 1.10992</strain>
    </source>
</reference>
<feature type="region of interest" description="Disordered" evidence="1">
    <location>
        <begin position="270"/>
        <end position="308"/>
    </location>
</feature>
<feature type="region of interest" description="Disordered" evidence="1">
    <location>
        <begin position="100"/>
        <end position="125"/>
    </location>
</feature>
<organism evidence="3 4">
    <name type="scientific">Corallincola platygyrae</name>
    <dbReference type="NCBI Taxonomy" id="1193278"/>
    <lineage>
        <taxon>Bacteria</taxon>
        <taxon>Pseudomonadati</taxon>
        <taxon>Pseudomonadota</taxon>
        <taxon>Gammaproteobacteria</taxon>
        <taxon>Alteromonadales</taxon>
        <taxon>Psychromonadaceae</taxon>
        <taxon>Corallincola</taxon>
    </lineage>
</organism>
<dbReference type="RefSeq" id="WP_345340120.1">
    <property type="nucleotide sequence ID" value="NZ_BAABLI010000014.1"/>
</dbReference>
<gene>
    <name evidence="3" type="ORF">ACFSJ3_07435</name>
</gene>
<feature type="compositionally biased region" description="Polar residues" evidence="1">
    <location>
        <begin position="296"/>
        <end position="308"/>
    </location>
</feature>
<feature type="chain" id="PRO_5046440598" evidence="2">
    <location>
        <begin position="29"/>
        <end position="525"/>
    </location>
</feature>
<dbReference type="Pfam" id="PF10972">
    <property type="entry name" value="CsiV"/>
    <property type="match status" value="1"/>
</dbReference>
<evidence type="ECO:0000313" key="3">
    <source>
        <dbReference type="EMBL" id="MFD2095813.1"/>
    </source>
</evidence>
<feature type="signal peptide" evidence="2">
    <location>
        <begin position="1"/>
        <end position="28"/>
    </location>
</feature>
<evidence type="ECO:0000256" key="2">
    <source>
        <dbReference type="SAM" id="SignalP"/>
    </source>
</evidence>
<name>A0ABW4XMW7_9GAMM</name>
<feature type="region of interest" description="Disordered" evidence="1">
    <location>
        <begin position="491"/>
        <end position="525"/>
    </location>
</feature>
<dbReference type="InterPro" id="IPR021241">
    <property type="entry name" value="CsiV"/>
</dbReference>
<protein>
    <submittedName>
        <fullName evidence="3">CsiV family protein</fullName>
    </submittedName>
</protein>
<proteinExistence type="predicted"/>
<dbReference type="Proteomes" id="UP001597380">
    <property type="component" value="Unassembled WGS sequence"/>
</dbReference>
<evidence type="ECO:0000256" key="1">
    <source>
        <dbReference type="SAM" id="MobiDB-lite"/>
    </source>
</evidence>
<keyword evidence="4" id="KW-1185">Reference proteome</keyword>
<sequence>MTRRPLLNKLLVPTLLASSITAAPSVQAEQMEPRWFEVEVILFTRNVPASSVNEHWPSESQRIVTKDAPDLLAPLLFPPEPEASEQSHCIPADAIVGDDQATNAPIDDTGGVEPGPEAPGSDASGDDVLAEAVAGEEQTTLPPVCDDTAETALTEPQPHKALANVPQVVTAPSMPSEDKAPYLIDESSLQLTKQRQVISQRPEFKLMLHTGWRQEMVPRRGSPRWHLFAGRDFSEQFNPDGTTTLEIEPTPSLLDCPEGTVTFEGECLAADNPDGELQASGADTLGLDSSGMDTPVSDQPEQQAPLSEQQVQDNIVALLEAQEGQGEQPVQPSSDEILSEVTDSPEEPVLPVWELDGLFRVYLEHYLYIDADFSYHIEGERIVPVAENIEGATSLEDDSAVDGEASLLAAPEPTLSADELVTDEFAAETLPFGQQEDPEAGGTLVAQQQMEPYLYSYRLNQTRRLRSGELHYIDHPLMGILIQIRTHEYRAPAPEVSPDEGASSGTQAVPGDGSGVASPEAPTAS</sequence>
<accession>A0ABW4XMW7</accession>
<evidence type="ECO:0000313" key="4">
    <source>
        <dbReference type="Proteomes" id="UP001597380"/>
    </source>
</evidence>
<comment type="caution">
    <text evidence="3">The sequence shown here is derived from an EMBL/GenBank/DDBJ whole genome shotgun (WGS) entry which is preliminary data.</text>
</comment>